<dbReference type="KEGG" id="cee:CENDO_04075"/>
<accession>A0A4P7QGL3</accession>
<keyword evidence="2" id="KW-1185">Reference proteome</keyword>
<protein>
    <submittedName>
        <fullName evidence="1">Uncharacterized protein</fullName>
    </submittedName>
</protein>
<dbReference type="Proteomes" id="UP000296352">
    <property type="component" value="Chromosome"/>
</dbReference>
<organism evidence="1 2">
    <name type="scientific">Corynebacterium endometrii</name>
    <dbReference type="NCBI Taxonomy" id="2488819"/>
    <lineage>
        <taxon>Bacteria</taxon>
        <taxon>Bacillati</taxon>
        <taxon>Actinomycetota</taxon>
        <taxon>Actinomycetes</taxon>
        <taxon>Mycobacteriales</taxon>
        <taxon>Corynebacteriaceae</taxon>
        <taxon>Corynebacterium</taxon>
    </lineage>
</organism>
<sequence length="95" mass="10399">MLAALTFEQEALSQKLLGAVVAHNDGNIVDVREGLLPFPEETIELFNEYSANGVIEPDQTIDMLKTIVPNGAVAKDLFEAWEVGRSVIRQNNGES</sequence>
<name>A0A4P7QGL3_9CORY</name>
<gene>
    <name evidence="1" type="ORF">CENDO_04075</name>
</gene>
<reference evidence="1 2" key="1">
    <citation type="submission" date="2019-04" db="EMBL/GenBank/DDBJ databases">
        <title>Corynebacterium endometrii sp. nov., isolated from the uterus of a cow with endometritis.</title>
        <authorList>
            <person name="Ballas P."/>
            <person name="Ruckert C."/>
            <person name="Wagener K."/>
            <person name="Drillich M."/>
            <person name="Kaempfer P."/>
            <person name="Busse H.-J."/>
            <person name="Ehling-Schulz M."/>
        </authorList>
    </citation>
    <scope>NUCLEOTIDE SEQUENCE [LARGE SCALE GENOMIC DNA]</scope>
    <source>
        <strain evidence="1 2">LMM-1653</strain>
    </source>
</reference>
<dbReference type="EMBL" id="CP039247">
    <property type="protein sequence ID" value="QCB28106.1"/>
    <property type="molecule type" value="Genomic_DNA"/>
</dbReference>
<evidence type="ECO:0000313" key="1">
    <source>
        <dbReference type="EMBL" id="QCB28106.1"/>
    </source>
</evidence>
<proteinExistence type="predicted"/>
<evidence type="ECO:0000313" key="2">
    <source>
        <dbReference type="Proteomes" id="UP000296352"/>
    </source>
</evidence>
<dbReference type="AlphaFoldDB" id="A0A4P7QGL3"/>